<accession>A0AAP1YDV5</accession>
<keyword evidence="5" id="KW-1185">Reference proteome</keyword>
<dbReference type="Pfam" id="PF13276">
    <property type="entry name" value="HTH_21"/>
    <property type="match status" value="1"/>
</dbReference>
<dbReference type="InterPro" id="IPR002514">
    <property type="entry name" value="Transposase_8"/>
</dbReference>
<dbReference type="InterPro" id="IPR001584">
    <property type="entry name" value="Integrase_cat-core"/>
</dbReference>
<dbReference type="InterPro" id="IPR025948">
    <property type="entry name" value="HTH-like_dom"/>
</dbReference>
<evidence type="ECO:0000259" key="1">
    <source>
        <dbReference type="PROSITE" id="PS50994"/>
    </source>
</evidence>
<dbReference type="RefSeq" id="WP_174956934.1">
    <property type="nucleotide sequence ID" value="NZ_JAENHZ010000008.1"/>
</dbReference>
<dbReference type="SUPFAM" id="SSF53098">
    <property type="entry name" value="Ribonuclease H-like"/>
    <property type="match status" value="1"/>
</dbReference>
<reference evidence="3 5" key="2">
    <citation type="submission" date="2021-03" db="EMBL/GenBank/DDBJ databases">
        <title>Clinical course, treatment and visual outcome of an outbreak of Burkholderia contaminans endophthalmitis following cataract surgery.</title>
        <authorList>
            <person name="Lind C."/>
            <person name="Olsen K."/>
            <person name="Angelsen N.K."/>
            <person name="Krefting E.A."/>
            <person name="Fossen K."/>
            <person name="Gravningen K."/>
            <person name="Depoorter E."/>
            <person name="Vandamme P."/>
            <person name="Bertelsen G."/>
        </authorList>
    </citation>
    <scope>NUCLEOTIDE SEQUENCE [LARGE SCALE GENOMIC DNA]</scope>
    <source>
        <strain evidence="3 5">51242556</strain>
    </source>
</reference>
<evidence type="ECO:0000313" key="5">
    <source>
        <dbReference type="Proteomes" id="UP000664048"/>
    </source>
</evidence>
<evidence type="ECO:0000313" key="4">
    <source>
        <dbReference type="Proteomes" id="UP000611459"/>
    </source>
</evidence>
<dbReference type="EMBL" id="JAENIB010000007">
    <property type="protein sequence ID" value="MBK1932176.1"/>
    <property type="molecule type" value="Genomic_DNA"/>
</dbReference>
<dbReference type="SUPFAM" id="SSF46689">
    <property type="entry name" value="Homeodomain-like"/>
    <property type="match status" value="1"/>
</dbReference>
<dbReference type="EMBL" id="JAGEMX010000009">
    <property type="protein sequence ID" value="MBO1832983.1"/>
    <property type="molecule type" value="Genomic_DNA"/>
</dbReference>
<dbReference type="PANTHER" id="PTHR47515">
    <property type="entry name" value="LOW CALCIUM RESPONSE LOCUS PROTEIN T"/>
    <property type="match status" value="1"/>
</dbReference>
<dbReference type="GO" id="GO:0006313">
    <property type="term" value="P:DNA transposition"/>
    <property type="evidence" value="ECO:0007669"/>
    <property type="project" value="InterPro"/>
</dbReference>
<gene>
    <name evidence="3" type="ORF">J4M89_26705</name>
    <name evidence="2" type="ORF">JIN94_19995</name>
</gene>
<evidence type="ECO:0000313" key="3">
    <source>
        <dbReference type="EMBL" id="MBO1832983.1"/>
    </source>
</evidence>
<protein>
    <submittedName>
        <fullName evidence="2">IS3 family transposase</fullName>
    </submittedName>
</protein>
<dbReference type="Gene3D" id="3.30.420.10">
    <property type="entry name" value="Ribonuclease H-like superfamily/Ribonuclease H"/>
    <property type="match status" value="1"/>
</dbReference>
<dbReference type="InterPro" id="IPR048020">
    <property type="entry name" value="Transpos_IS3"/>
</dbReference>
<dbReference type="InterPro" id="IPR036397">
    <property type="entry name" value="RNaseH_sf"/>
</dbReference>
<dbReference type="Proteomes" id="UP000611459">
    <property type="component" value="Unassembled WGS sequence"/>
</dbReference>
<sequence>MKRKRFSVEQIVAVLKQAEAGMPVAELIRHVGISEQTFYRWKKVYAGLQTDQVRHLKQLQDENAQLKKVVAELTLDKAMLTDVLKKKLVKSSPRRHVVDYLKSAYGVAERRACRLVAISRSVYQYRSHRDPQTALRQRMCEIAATRVRYGYRKIRVLLLREGYQVSKNRLYRLYREEGLSLRYRPNRKRRAQMSRPARAKSTAANQAWSLDFVADQLSNGQRFRALTIIDVFTREALAIDVGQRLSASDVVRALDELRSKRGAPRTLFCDNGSEFTSQVMDLWAYHHKVEIAFSRPGKPTDNAFVESFNGTLRDECLNVHWFTSLADAREQIERWRVEYNESRPHRALGEVPPAEYVRQLGLQAQLTDQQNAED</sequence>
<dbReference type="AlphaFoldDB" id="A0AAP1YDV5"/>
<comment type="caution">
    <text evidence="2">The sequence shown here is derived from an EMBL/GenBank/DDBJ whole genome shotgun (WGS) entry which is preliminary data.</text>
</comment>
<dbReference type="Proteomes" id="UP000664048">
    <property type="component" value="Unassembled WGS sequence"/>
</dbReference>
<dbReference type="Pfam" id="PF13683">
    <property type="entry name" value="rve_3"/>
    <property type="match status" value="1"/>
</dbReference>
<dbReference type="PROSITE" id="PS50994">
    <property type="entry name" value="INTEGRASE"/>
    <property type="match status" value="1"/>
</dbReference>
<organism evidence="2 4">
    <name type="scientific">Burkholderia contaminans</name>
    <dbReference type="NCBI Taxonomy" id="488447"/>
    <lineage>
        <taxon>Bacteria</taxon>
        <taxon>Pseudomonadati</taxon>
        <taxon>Pseudomonadota</taxon>
        <taxon>Betaproteobacteria</taxon>
        <taxon>Burkholderiales</taxon>
        <taxon>Burkholderiaceae</taxon>
        <taxon>Burkholderia</taxon>
        <taxon>Burkholderia cepacia complex</taxon>
    </lineage>
</organism>
<feature type="domain" description="Integrase catalytic" evidence="1">
    <location>
        <begin position="192"/>
        <end position="360"/>
    </location>
</feature>
<dbReference type="GO" id="GO:0015074">
    <property type="term" value="P:DNA integration"/>
    <property type="evidence" value="ECO:0007669"/>
    <property type="project" value="InterPro"/>
</dbReference>
<reference evidence="2" key="1">
    <citation type="submission" date="2021-01" db="EMBL/GenBank/DDBJ databases">
        <title>Outbreak of Burkholderia contaminns endophthalmitis traced to a clinical ventilation system.</title>
        <authorList>
            <person name="Lipuma J."/>
            <person name="Spilker T."/>
            <person name="Kratholm J."/>
        </authorList>
    </citation>
    <scope>NUCLEOTIDE SEQUENCE</scope>
    <source>
        <strain evidence="2">HI4954</strain>
    </source>
</reference>
<dbReference type="GO" id="GO:0004803">
    <property type="term" value="F:transposase activity"/>
    <property type="evidence" value="ECO:0007669"/>
    <property type="project" value="InterPro"/>
</dbReference>
<dbReference type="InterPro" id="IPR012337">
    <property type="entry name" value="RNaseH-like_sf"/>
</dbReference>
<name>A0AAP1YDV5_9BURK</name>
<dbReference type="PANTHER" id="PTHR47515:SF1">
    <property type="entry name" value="BLR2054 PROTEIN"/>
    <property type="match status" value="1"/>
</dbReference>
<dbReference type="NCBIfam" id="NF033516">
    <property type="entry name" value="transpos_IS3"/>
    <property type="match status" value="1"/>
</dbReference>
<dbReference type="GO" id="GO:0003677">
    <property type="term" value="F:DNA binding"/>
    <property type="evidence" value="ECO:0007669"/>
    <property type="project" value="InterPro"/>
</dbReference>
<dbReference type="InterPro" id="IPR009057">
    <property type="entry name" value="Homeodomain-like_sf"/>
</dbReference>
<proteinExistence type="predicted"/>
<evidence type="ECO:0000313" key="2">
    <source>
        <dbReference type="EMBL" id="MBK1932176.1"/>
    </source>
</evidence>
<dbReference type="Pfam" id="PF01527">
    <property type="entry name" value="HTH_Tnp_1"/>
    <property type="match status" value="1"/>
</dbReference>